<gene>
    <name evidence="1" type="ORF">B0F87_101490</name>
</gene>
<proteinExistence type="predicted"/>
<dbReference type="Proteomes" id="UP000240010">
    <property type="component" value="Unassembled WGS sequence"/>
</dbReference>
<accession>A0A2S6HKV4</accession>
<sequence length="48" mass="5513">MQILQEQISVHAVLLTPLAYFHVGNDCLLHLPALTYHNRQVFKLLTIV</sequence>
<dbReference type="AlphaFoldDB" id="A0A2S6HKV4"/>
<dbReference type="EMBL" id="PTIZ01000001">
    <property type="protein sequence ID" value="PPK78108.1"/>
    <property type="molecule type" value="Genomic_DNA"/>
</dbReference>
<reference evidence="1 2" key="1">
    <citation type="submission" date="2018-02" db="EMBL/GenBank/DDBJ databases">
        <title>Subsurface microbial communities from deep shales in Ohio and West Virginia, USA.</title>
        <authorList>
            <person name="Wrighton K."/>
        </authorList>
    </citation>
    <scope>NUCLEOTIDE SEQUENCE [LARGE SCALE GENOMIC DNA]</scope>
    <source>
        <strain evidence="1 2">OWC-DMM</strain>
    </source>
</reference>
<name>A0A2S6HKV4_9GAMM</name>
<evidence type="ECO:0000313" key="2">
    <source>
        <dbReference type="Proteomes" id="UP000240010"/>
    </source>
</evidence>
<evidence type="ECO:0000313" key="1">
    <source>
        <dbReference type="EMBL" id="PPK78108.1"/>
    </source>
</evidence>
<organism evidence="1 2">
    <name type="scientific">Methylobacter tundripaludum</name>
    <dbReference type="NCBI Taxonomy" id="173365"/>
    <lineage>
        <taxon>Bacteria</taxon>
        <taxon>Pseudomonadati</taxon>
        <taxon>Pseudomonadota</taxon>
        <taxon>Gammaproteobacteria</taxon>
        <taxon>Methylococcales</taxon>
        <taxon>Methylococcaceae</taxon>
        <taxon>Methylobacter</taxon>
    </lineage>
</organism>
<comment type="caution">
    <text evidence="1">The sequence shown here is derived from an EMBL/GenBank/DDBJ whole genome shotgun (WGS) entry which is preliminary data.</text>
</comment>
<protein>
    <submittedName>
        <fullName evidence="1">Uncharacterized protein</fullName>
    </submittedName>
</protein>